<comment type="caution">
    <text evidence="1">The sequence shown here is derived from an EMBL/GenBank/DDBJ whole genome shotgun (WGS) entry which is preliminary data.</text>
</comment>
<dbReference type="Proteomes" id="UP001139981">
    <property type="component" value="Unassembled WGS sequence"/>
</dbReference>
<feature type="non-terminal residue" evidence="1">
    <location>
        <position position="344"/>
    </location>
</feature>
<accession>A0ACC1LZP5</accession>
<sequence length="344" mass="38670">MVEVAGLVRLRRLILGKWAPKREEVAPSSTAQYLPSRIIQRIALYTAAVDSYRSSSSDDDRITRAAGPLSRVCRSWRVSVITLFYQHFVLDINCTAKWISPRRKMVYGECDFISENVRHLAKRVYMTVPFAGIFSGKVVEILNTNRFEQAVFPGVTVLRLNLYSGTSFTMYEVSDYRVNIDGFCKYLRGLFPQVKEYYFSVSSFTDTDDSNMVGYLISSIIDGSGCRVAEYVHSSWGVQISGLFDVTGLTHIVIEDQARMEDCVELVRRNASTLVSVDLGIVDAPDFLPQLVMDDEGRAIVYPHLRKLAIHMTLLPKDMSAVFPALEDLNCTTGSLRIANIVPS</sequence>
<organism evidence="1 2">
    <name type="scientific">Coemansia aciculifera</name>
    <dbReference type="NCBI Taxonomy" id="417176"/>
    <lineage>
        <taxon>Eukaryota</taxon>
        <taxon>Fungi</taxon>
        <taxon>Fungi incertae sedis</taxon>
        <taxon>Zoopagomycota</taxon>
        <taxon>Kickxellomycotina</taxon>
        <taxon>Kickxellomycetes</taxon>
        <taxon>Kickxellales</taxon>
        <taxon>Kickxellaceae</taxon>
        <taxon>Coemansia</taxon>
    </lineage>
</organism>
<protein>
    <submittedName>
        <fullName evidence="1">Uncharacterized protein</fullName>
    </submittedName>
</protein>
<keyword evidence="2" id="KW-1185">Reference proteome</keyword>
<proteinExistence type="predicted"/>
<gene>
    <name evidence="1" type="ORF">IWW38_004023</name>
</gene>
<reference evidence="1" key="1">
    <citation type="submission" date="2022-07" db="EMBL/GenBank/DDBJ databases">
        <title>Phylogenomic reconstructions and comparative analyses of Kickxellomycotina fungi.</title>
        <authorList>
            <person name="Reynolds N.K."/>
            <person name="Stajich J.E."/>
            <person name="Barry K."/>
            <person name="Grigoriev I.V."/>
            <person name="Crous P."/>
            <person name="Smith M.E."/>
        </authorList>
    </citation>
    <scope>NUCLEOTIDE SEQUENCE</scope>
    <source>
        <strain evidence="1">CBS 190363</strain>
    </source>
</reference>
<name>A0ACC1LZP5_9FUNG</name>
<evidence type="ECO:0000313" key="1">
    <source>
        <dbReference type="EMBL" id="KAJ2890644.1"/>
    </source>
</evidence>
<dbReference type="EMBL" id="JANBVB010001270">
    <property type="protein sequence ID" value="KAJ2890644.1"/>
    <property type="molecule type" value="Genomic_DNA"/>
</dbReference>
<evidence type="ECO:0000313" key="2">
    <source>
        <dbReference type="Proteomes" id="UP001139981"/>
    </source>
</evidence>